<sequence>MHIVFIILKGVLVHVEITGKCDMRKYVKRRGTSLEPTKCIYHQCRICALYSGFLYLKILGSELFFRVIWMGFEDIYILAQAFGHPCLAQHHPLSLTSCIFGGNMLDKLKFSEGPFLKQE</sequence>
<proteinExistence type="predicted"/>
<dbReference type="Proteomes" id="UP000737018">
    <property type="component" value="Unassembled WGS sequence"/>
</dbReference>
<keyword evidence="2" id="KW-1185">Reference proteome</keyword>
<evidence type="ECO:0000313" key="1">
    <source>
        <dbReference type="EMBL" id="KAF3943705.1"/>
    </source>
</evidence>
<protein>
    <submittedName>
        <fullName evidence="1">Uncharacterized protein</fullName>
    </submittedName>
</protein>
<comment type="caution">
    <text evidence="1">The sequence shown here is derived from an EMBL/GenBank/DDBJ whole genome shotgun (WGS) entry which is preliminary data.</text>
</comment>
<organism evidence="1 2">
    <name type="scientific">Castanea mollissima</name>
    <name type="common">Chinese chestnut</name>
    <dbReference type="NCBI Taxonomy" id="60419"/>
    <lineage>
        <taxon>Eukaryota</taxon>
        <taxon>Viridiplantae</taxon>
        <taxon>Streptophyta</taxon>
        <taxon>Embryophyta</taxon>
        <taxon>Tracheophyta</taxon>
        <taxon>Spermatophyta</taxon>
        <taxon>Magnoliopsida</taxon>
        <taxon>eudicotyledons</taxon>
        <taxon>Gunneridae</taxon>
        <taxon>Pentapetalae</taxon>
        <taxon>rosids</taxon>
        <taxon>fabids</taxon>
        <taxon>Fagales</taxon>
        <taxon>Fagaceae</taxon>
        <taxon>Castanea</taxon>
    </lineage>
</organism>
<reference evidence="1" key="1">
    <citation type="submission" date="2020-03" db="EMBL/GenBank/DDBJ databases">
        <title>Castanea mollissima Vanexum genome sequencing.</title>
        <authorList>
            <person name="Staton M."/>
        </authorList>
    </citation>
    <scope>NUCLEOTIDE SEQUENCE</scope>
    <source>
        <tissue evidence="1">Leaf</tissue>
    </source>
</reference>
<dbReference type="AlphaFoldDB" id="A0A8J4V731"/>
<name>A0A8J4V731_9ROSI</name>
<accession>A0A8J4V731</accession>
<dbReference type="EMBL" id="JRKL02012808">
    <property type="protein sequence ID" value="KAF3943705.1"/>
    <property type="molecule type" value="Genomic_DNA"/>
</dbReference>
<evidence type="ECO:0000313" key="2">
    <source>
        <dbReference type="Proteomes" id="UP000737018"/>
    </source>
</evidence>
<gene>
    <name evidence="1" type="ORF">CMV_029761</name>
</gene>